<protein>
    <submittedName>
        <fullName evidence="1">Uncharacterized protein</fullName>
    </submittedName>
</protein>
<reference evidence="1 2" key="1">
    <citation type="submission" date="2020-05" db="EMBL/GenBank/DDBJ databases">
        <title>Bremerella alba sp. nov., a novel planctomycete isolated from the surface of the macroalga Fucus spiralis.</title>
        <authorList>
            <person name="Godinho O."/>
            <person name="Botelho R."/>
            <person name="Albuquerque L."/>
            <person name="Wiegand S."/>
            <person name="Da Costa M.S."/>
            <person name="Lobo-Da-Cunha A."/>
            <person name="Jogler C."/>
            <person name="Lage O.M."/>
        </authorList>
    </citation>
    <scope>NUCLEOTIDE SEQUENCE [LARGE SCALE GENOMIC DNA]</scope>
    <source>
        <strain evidence="1 2">FF15</strain>
    </source>
</reference>
<sequence length="89" mass="9592">MNIKIDGVAEEVINSIIATGDATTPEEAIALMAHRTLSERELLPAKDDPQVVAAILAGIDSGEAGPLTREDWNNLHVKLDQYLAEKQGK</sequence>
<gene>
    <name evidence="1" type="ORF">HOV93_49240</name>
</gene>
<name>A0A7V9A9Q7_9BACT</name>
<accession>A0A7V9A9Q7</accession>
<proteinExistence type="predicted"/>
<dbReference type="EMBL" id="JABRWO010000019">
    <property type="protein sequence ID" value="MBA2117722.1"/>
    <property type="molecule type" value="Genomic_DNA"/>
</dbReference>
<organism evidence="1 2">
    <name type="scientific">Bremerella alba</name>
    <dbReference type="NCBI Taxonomy" id="980252"/>
    <lineage>
        <taxon>Bacteria</taxon>
        <taxon>Pseudomonadati</taxon>
        <taxon>Planctomycetota</taxon>
        <taxon>Planctomycetia</taxon>
        <taxon>Pirellulales</taxon>
        <taxon>Pirellulaceae</taxon>
        <taxon>Bremerella</taxon>
    </lineage>
</organism>
<dbReference type="RefSeq" id="WP_207399093.1">
    <property type="nucleotide sequence ID" value="NZ_JABRWO010000019.1"/>
</dbReference>
<comment type="caution">
    <text evidence="1">The sequence shown here is derived from an EMBL/GenBank/DDBJ whole genome shotgun (WGS) entry which is preliminary data.</text>
</comment>
<evidence type="ECO:0000313" key="1">
    <source>
        <dbReference type="EMBL" id="MBA2117722.1"/>
    </source>
</evidence>
<dbReference type="Proteomes" id="UP000551616">
    <property type="component" value="Unassembled WGS sequence"/>
</dbReference>
<keyword evidence="2" id="KW-1185">Reference proteome</keyword>
<dbReference type="AlphaFoldDB" id="A0A7V9A9Q7"/>
<evidence type="ECO:0000313" key="2">
    <source>
        <dbReference type="Proteomes" id="UP000551616"/>
    </source>
</evidence>